<dbReference type="GO" id="GO:0005524">
    <property type="term" value="F:ATP binding"/>
    <property type="evidence" value="ECO:0007669"/>
    <property type="project" value="UniProtKB-KW"/>
</dbReference>
<name>A0AAD7AA46_9AGAR</name>
<dbReference type="InterPro" id="IPR051931">
    <property type="entry name" value="PAK3-like"/>
</dbReference>
<evidence type="ECO:0000259" key="4">
    <source>
        <dbReference type="PROSITE" id="PS50011"/>
    </source>
</evidence>
<dbReference type="PANTHER" id="PTHR45832">
    <property type="entry name" value="SERINE/THREONINE-PROTEIN KINASE SAMKA-RELATED-RELATED"/>
    <property type="match status" value="1"/>
</dbReference>
<keyword evidence="3" id="KW-0067">ATP-binding</keyword>
<dbReference type="SMART" id="SM00219">
    <property type="entry name" value="TyrKc"/>
    <property type="match status" value="1"/>
</dbReference>
<evidence type="ECO:0000256" key="3">
    <source>
        <dbReference type="ARBA" id="ARBA00022840"/>
    </source>
</evidence>
<keyword evidence="6" id="KW-1185">Reference proteome</keyword>
<feature type="domain" description="Protein kinase" evidence="4">
    <location>
        <begin position="39"/>
        <end position="314"/>
    </location>
</feature>
<dbReference type="Pfam" id="PF00069">
    <property type="entry name" value="Pkinase"/>
    <property type="match status" value="1"/>
</dbReference>
<sequence length="347" mass="38021">MGLVATPITPAQRYAGWVAAAVAPLEDFIDEPTDPREFYDDLQEIAEGESGSVYAATLLPDAPIHKLRLPPLVKARDADALSKGQQVLVAIKFVALLPGGSQKLVDVQRECALLRGLRCEQLLGLDALYVDMEEDSLWIRMDLMERSLADVVGLVDEGLRLQEPRIVARFANDMLQALDFLQKHHIAHRDLRSDNLLLSSEGVLKLADFSNAVGVTPESPLATDVVGVVYWQAPEVRSGSYDPLKIDVWSVGATVWEIAEANPPFSDTQQPADRWPPLSEPALYPPSFHDFLRLCSEPAASRPTPKALLETPFVQKACGRPVIVQLLSRCTAIEQALHAGDMPPSPP</sequence>
<keyword evidence="2" id="KW-0547">Nucleotide-binding</keyword>
<dbReference type="SUPFAM" id="SSF56112">
    <property type="entry name" value="Protein kinase-like (PK-like)"/>
    <property type="match status" value="1"/>
</dbReference>
<organism evidence="5 6">
    <name type="scientific">Mycena albidolilacea</name>
    <dbReference type="NCBI Taxonomy" id="1033008"/>
    <lineage>
        <taxon>Eukaryota</taxon>
        <taxon>Fungi</taxon>
        <taxon>Dikarya</taxon>
        <taxon>Basidiomycota</taxon>
        <taxon>Agaricomycotina</taxon>
        <taxon>Agaricomycetes</taxon>
        <taxon>Agaricomycetidae</taxon>
        <taxon>Agaricales</taxon>
        <taxon>Marasmiineae</taxon>
        <taxon>Mycenaceae</taxon>
        <taxon>Mycena</taxon>
    </lineage>
</organism>
<accession>A0AAD7AA46</accession>
<dbReference type="PROSITE" id="PS50011">
    <property type="entry name" value="PROTEIN_KINASE_DOM"/>
    <property type="match status" value="1"/>
</dbReference>
<dbReference type="PANTHER" id="PTHR45832:SF22">
    <property type="entry name" value="SERINE_THREONINE-PROTEIN KINASE SAMKA-RELATED"/>
    <property type="match status" value="1"/>
</dbReference>
<comment type="caution">
    <text evidence="5">The sequence shown here is derived from an EMBL/GenBank/DDBJ whole genome shotgun (WGS) entry which is preliminary data.</text>
</comment>
<comment type="similarity">
    <text evidence="1">Belongs to the protein kinase superfamily. STE Ser/Thr protein kinase family. STE20 subfamily.</text>
</comment>
<dbReference type="GO" id="GO:0004713">
    <property type="term" value="F:protein tyrosine kinase activity"/>
    <property type="evidence" value="ECO:0007669"/>
    <property type="project" value="InterPro"/>
</dbReference>
<protein>
    <submittedName>
        <fullName evidence="5">Kinase-like protein</fullName>
    </submittedName>
</protein>
<reference evidence="5" key="1">
    <citation type="submission" date="2023-03" db="EMBL/GenBank/DDBJ databases">
        <title>Massive genome expansion in bonnet fungi (Mycena s.s.) driven by repeated elements and novel gene families across ecological guilds.</title>
        <authorList>
            <consortium name="Lawrence Berkeley National Laboratory"/>
            <person name="Harder C.B."/>
            <person name="Miyauchi S."/>
            <person name="Viragh M."/>
            <person name="Kuo A."/>
            <person name="Thoen E."/>
            <person name="Andreopoulos B."/>
            <person name="Lu D."/>
            <person name="Skrede I."/>
            <person name="Drula E."/>
            <person name="Henrissat B."/>
            <person name="Morin E."/>
            <person name="Kohler A."/>
            <person name="Barry K."/>
            <person name="LaButti K."/>
            <person name="Morin E."/>
            <person name="Salamov A."/>
            <person name="Lipzen A."/>
            <person name="Mereny Z."/>
            <person name="Hegedus B."/>
            <person name="Baldrian P."/>
            <person name="Stursova M."/>
            <person name="Weitz H."/>
            <person name="Taylor A."/>
            <person name="Grigoriev I.V."/>
            <person name="Nagy L.G."/>
            <person name="Martin F."/>
            <person name="Kauserud H."/>
        </authorList>
    </citation>
    <scope>NUCLEOTIDE SEQUENCE</scope>
    <source>
        <strain evidence="5">CBHHK002</strain>
    </source>
</reference>
<dbReference type="EMBL" id="JARIHO010000011">
    <property type="protein sequence ID" value="KAJ7353305.1"/>
    <property type="molecule type" value="Genomic_DNA"/>
</dbReference>
<evidence type="ECO:0000313" key="6">
    <source>
        <dbReference type="Proteomes" id="UP001218218"/>
    </source>
</evidence>
<dbReference type="InterPro" id="IPR000719">
    <property type="entry name" value="Prot_kinase_dom"/>
</dbReference>
<evidence type="ECO:0000256" key="1">
    <source>
        <dbReference type="ARBA" id="ARBA00008874"/>
    </source>
</evidence>
<keyword evidence="5" id="KW-0418">Kinase</keyword>
<dbReference type="Proteomes" id="UP001218218">
    <property type="component" value="Unassembled WGS sequence"/>
</dbReference>
<evidence type="ECO:0000313" key="5">
    <source>
        <dbReference type="EMBL" id="KAJ7353305.1"/>
    </source>
</evidence>
<evidence type="ECO:0000256" key="2">
    <source>
        <dbReference type="ARBA" id="ARBA00022741"/>
    </source>
</evidence>
<keyword evidence="5" id="KW-0808">Transferase</keyword>
<dbReference type="InterPro" id="IPR020635">
    <property type="entry name" value="Tyr_kinase_cat_dom"/>
</dbReference>
<dbReference type="AlphaFoldDB" id="A0AAD7AA46"/>
<gene>
    <name evidence="5" type="ORF">DFH08DRAFT_692451</name>
</gene>
<dbReference type="Gene3D" id="1.10.510.10">
    <property type="entry name" value="Transferase(Phosphotransferase) domain 1"/>
    <property type="match status" value="1"/>
</dbReference>
<dbReference type="InterPro" id="IPR011009">
    <property type="entry name" value="Kinase-like_dom_sf"/>
</dbReference>
<proteinExistence type="inferred from homology"/>